<proteinExistence type="predicted"/>
<evidence type="ECO:0000256" key="1">
    <source>
        <dbReference type="SAM" id="Phobius"/>
    </source>
</evidence>
<accession>A0A5B8M1W0</accession>
<dbReference type="Proteomes" id="UP000320216">
    <property type="component" value="Chromosome"/>
</dbReference>
<dbReference type="OrthoDB" id="3297477at2"/>
<reference evidence="2 3" key="1">
    <citation type="submission" date="2019-07" db="EMBL/GenBank/DDBJ databases">
        <title>Full genome sequence of Humibacter sp. WJ7-1.</title>
        <authorList>
            <person name="Im W.-T."/>
        </authorList>
    </citation>
    <scope>NUCLEOTIDE SEQUENCE [LARGE SCALE GENOMIC DNA]</scope>
    <source>
        <strain evidence="2 3">WJ7-1</strain>
    </source>
</reference>
<dbReference type="EMBL" id="CP042305">
    <property type="protein sequence ID" value="QDZ14031.1"/>
    <property type="molecule type" value="Genomic_DNA"/>
</dbReference>
<evidence type="ECO:0000313" key="2">
    <source>
        <dbReference type="EMBL" id="QDZ14031.1"/>
    </source>
</evidence>
<keyword evidence="1" id="KW-0812">Transmembrane</keyword>
<keyword evidence="1" id="KW-0472">Membrane</keyword>
<dbReference type="RefSeq" id="WP_146318531.1">
    <property type="nucleotide sequence ID" value="NZ_CP042305.1"/>
</dbReference>
<dbReference type="GO" id="GO:0140359">
    <property type="term" value="F:ABC-type transporter activity"/>
    <property type="evidence" value="ECO:0007669"/>
    <property type="project" value="InterPro"/>
</dbReference>
<dbReference type="GO" id="GO:0005886">
    <property type="term" value="C:plasma membrane"/>
    <property type="evidence" value="ECO:0007669"/>
    <property type="project" value="UniProtKB-SubCell"/>
</dbReference>
<name>A0A5B8M1W0_9MICO</name>
<keyword evidence="1" id="KW-1133">Transmembrane helix</keyword>
<dbReference type="KEGG" id="huw:FPZ11_03865"/>
<gene>
    <name evidence="2" type="ORF">FPZ11_03865</name>
</gene>
<feature type="transmembrane region" description="Helical" evidence="1">
    <location>
        <begin position="131"/>
        <end position="159"/>
    </location>
</feature>
<dbReference type="Pfam" id="PF12730">
    <property type="entry name" value="ABC2_membrane_4"/>
    <property type="match status" value="1"/>
</dbReference>
<feature type="transmembrane region" description="Helical" evidence="1">
    <location>
        <begin position="171"/>
        <end position="193"/>
    </location>
</feature>
<feature type="transmembrane region" description="Helical" evidence="1">
    <location>
        <begin position="200"/>
        <end position="221"/>
    </location>
</feature>
<organism evidence="2 3">
    <name type="scientific">Humibacter ginsenosidimutans</name>
    <dbReference type="NCBI Taxonomy" id="2599293"/>
    <lineage>
        <taxon>Bacteria</taxon>
        <taxon>Bacillati</taxon>
        <taxon>Actinomycetota</taxon>
        <taxon>Actinomycetes</taxon>
        <taxon>Micrococcales</taxon>
        <taxon>Microbacteriaceae</taxon>
        <taxon>Humibacter</taxon>
    </lineage>
</organism>
<dbReference type="AlphaFoldDB" id="A0A5B8M1W0"/>
<feature type="transmembrane region" description="Helical" evidence="1">
    <location>
        <begin position="86"/>
        <end position="110"/>
    </location>
</feature>
<evidence type="ECO:0000313" key="3">
    <source>
        <dbReference type="Proteomes" id="UP000320216"/>
    </source>
</evidence>
<dbReference type="PANTHER" id="PTHR37305:SF1">
    <property type="entry name" value="MEMBRANE PROTEIN"/>
    <property type="match status" value="1"/>
</dbReference>
<sequence length="293" mass="30613">MTTATDTLDHRTPGASPLDGIRLSFAGLFRSEWIKLRSLRSTVWCLGIVIVLAIGLAAAGAGIFHLEDVSQIPADQANSYLVSASTIGVVFTQLAVAVLGVLVISGEYATGMIRSTYTADPRRLGAYFAKLIVLTVVVFVVGVISIGVSALVAMGIFHARGLDTDLMSSSVLLPMLGGAAYLTLIAMLAFAFGSVIRNSAGGIATILGALLVLPIVGNLIFSLTQAKWIANVTQFLPSQSGAQLYAYVAPGTKQVTMHDGLLSLNAWQGGLVVLGWVVVVAVIGAILTKKRDV</sequence>
<keyword evidence="3" id="KW-1185">Reference proteome</keyword>
<feature type="transmembrane region" description="Helical" evidence="1">
    <location>
        <begin position="266"/>
        <end position="287"/>
    </location>
</feature>
<dbReference type="PANTHER" id="PTHR37305">
    <property type="entry name" value="INTEGRAL MEMBRANE PROTEIN-RELATED"/>
    <property type="match status" value="1"/>
</dbReference>
<protein>
    <submittedName>
        <fullName evidence="2">ABC transporter permease subunit</fullName>
    </submittedName>
</protein>
<feature type="transmembrane region" description="Helical" evidence="1">
    <location>
        <begin position="43"/>
        <end position="66"/>
    </location>
</feature>